<dbReference type="InterPro" id="IPR002347">
    <property type="entry name" value="SDR_fam"/>
</dbReference>
<dbReference type="STRING" id="1921510.BSL82_11925"/>
<keyword evidence="5" id="KW-1185">Reference proteome</keyword>
<dbReference type="KEGG" id="sphj:BSL82_11925"/>
<dbReference type="Proteomes" id="UP000182063">
    <property type="component" value="Chromosome"/>
</dbReference>
<dbReference type="PRINTS" id="PR00080">
    <property type="entry name" value="SDRFAMILY"/>
</dbReference>
<dbReference type="AlphaFoldDB" id="A0A1L3ZWE3"/>
<proteinExistence type="inferred from homology"/>
<dbReference type="GO" id="GO:0016491">
    <property type="term" value="F:oxidoreductase activity"/>
    <property type="evidence" value="ECO:0007669"/>
    <property type="project" value="UniProtKB-KW"/>
</dbReference>
<evidence type="ECO:0008006" key="6">
    <source>
        <dbReference type="Google" id="ProtNLM"/>
    </source>
</evidence>
<evidence type="ECO:0000256" key="2">
    <source>
        <dbReference type="ARBA" id="ARBA00023002"/>
    </source>
</evidence>
<organism evidence="4 5">
    <name type="scientific">Tardibacter chloracetimidivorans</name>
    <dbReference type="NCBI Taxonomy" id="1921510"/>
    <lineage>
        <taxon>Bacteria</taxon>
        <taxon>Pseudomonadati</taxon>
        <taxon>Pseudomonadota</taxon>
        <taxon>Alphaproteobacteria</taxon>
        <taxon>Sphingomonadales</taxon>
        <taxon>Sphingomonadaceae</taxon>
        <taxon>Tardibacter</taxon>
    </lineage>
</organism>
<evidence type="ECO:0000256" key="3">
    <source>
        <dbReference type="RuleBase" id="RU000363"/>
    </source>
</evidence>
<dbReference type="EMBL" id="CP018221">
    <property type="protein sequence ID" value="API59930.1"/>
    <property type="molecule type" value="Genomic_DNA"/>
</dbReference>
<name>A0A1L3ZWE3_9SPHN</name>
<accession>A0A1L3ZWE3</accession>
<dbReference type="OrthoDB" id="9810734at2"/>
<evidence type="ECO:0000313" key="4">
    <source>
        <dbReference type="EMBL" id="API59930.1"/>
    </source>
</evidence>
<dbReference type="PANTHER" id="PTHR43391">
    <property type="entry name" value="RETINOL DEHYDROGENASE-RELATED"/>
    <property type="match status" value="1"/>
</dbReference>
<dbReference type="Pfam" id="PF00106">
    <property type="entry name" value="adh_short"/>
    <property type="match status" value="1"/>
</dbReference>
<reference evidence="5" key="1">
    <citation type="submission" date="2016-11" db="EMBL/GenBank/DDBJ databases">
        <title>Complete Genome Sequence of alachlor-degrading Sphingomonas sp. strain JJ-A5.</title>
        <authorList>
            <person name="Lee H."/>
            <person name="Ka J.-O."/>
        </authorList>
    </citation>
    <scope>NUCLEOTIDE SEQUENCE [LARGE SCALE GENOMIC DNA]</scope>
    <source>
        <strain evidence="5">JJ-A5</strain>
    </source>
</reference>
<keyword evidence="2" id="KW-0560">Oxidoreductase</keyword>
<evidence type="ECO:0000256" key="1">
    <source>
        <dbReference type="ARBA" id="ARBA00006484"/>
    </source>
</evidence>
<sequence length="281" mass="29470">MESAARHFQDKNALGFGGGKGIGKAVVVEWARRGARVAIADIDLAAARETSAEIVSLGGCAIALEADVTSEASISAAIAETEAVFGDIDILMNNVGAALNGNPEDIPLSEWMRITDLNYLGTVRAVTALLPKMLARGTGHIVNTASFAGLYPYAASRMPYAASKAAVIALSESLALYLEPQGIRVSCLIPGPVVTDFMASMTSWTKDCPIRGPGSEFKVMMPAEVGVVLADAMAAGQILVPSDDAVWKTLEQWAKSPDRFIKGKIDDFARGEAGMPVIANA</sequence>
<dbReference type="RefSeq" id="WP_072597719.1">
    <property type="nucleotide sequence ID" value="NZ_CP018221.1"/>
</dbReference>
<dbReference type="InterPro" id="IPR036291">
    <property type="entry name" value="NAD(P)-bd_dom_sf"/>
</dbReference>
<dbReference type="PRINTS" id="PR00081">
    <property type="entry name" value="GDHRDH"/>
</dbReference>
<dbReference type="PANTHER" id="PTHR43391:SF26">
    <property type="entry name" value="BLL7251 PROTEIN"/>
    <property type="match status" value="1"/>
</dbReference>
<dbReference type="Gene3D" id="3.40.50.720">
    <property type="entry name" value="NAD(P)-binding Rossmann-like Domain"/>
    <property type="match status" value="1"/>
</dbReference>
<comment type="similarity">
    <text evidence="1 3">Belongs to the short-chain dehydrogenases/reductases (SDR) family.</text>
</comment>
<gene>
    <name evidence="4" type="ORF">BSL82_11925</name>
</gene>
<evidence type="ECO:0000313" key="5">
    <source>
        <dbReference type="Proteomes" id="UP000182063"/>
    </source>
</evidence>
<dbReference type="CDD" id="cd05233">
    <property type="entry name" value="SDR_c"/>
    <property type="match status" value="1"/>
</dbReference>
<protein>
    <recommendedName>
        <fullName evidence="6">Short-chain dehydrogenase</fullName>
    </recommendedName>
</protein>
<dbReference type="SUPFAM" id="SSF51735">
    <property type="entry name" value="NAD(P)-binding Rossmann-fold domains"/>
    <property type="match status" value="1"/>
</dbReference>